<comment type="caution">
    <text evidence="1">The sequence shown here is derived from an EMBL/GenBank/DDBJ whole genome shotgun (WGS) entry which is preliminary data.</text>
</comment>
<dbReference type="InterPro" id="IPR056209">
    <property type="entry name" value="SU10_adaptor"/>
</dbReference>
<proteinExistence type="predicted"/>
<reference evidence="1 2" key="1">
    <citation type="journal article" date="2020" name="Microorganisms">
        <title>Description of Three Novel Members in the Family Geobacteraceae, Oryzomonas japonicum gen. nov., sp. nov., Oryzomonas sagensis sp. nov., and Oryzomonas ruber sp. nov.</title>
        <authorList>
            <person name="Xu Z."/>
            <person name="Masuda Y."/>
            <person name="Hayakawa C."/>
            <person name="Ushijima N."/>
            <person name="Kawano K."/>
            <person name="Shiratori Y."/>
            <person name="Senoo K."/>
            <person name="Itoh H."/>
        </authorList>
    </citation>
    <scope>NUCLEOTIDE SEQUENCE [LARGE SCALE GENOMIC DNA]</scope>
    <source>
        <strain evidence="1 2">Red100</strain>
    </source>
</reference>
<dbReference type="RefSeq" id="WP_151157579.1">
    <property type="nucleotide sequence ID" value="NZ_VZRA01000004.1"/>
</dbReference>
<sequence>MINVGTAITSALTKIVGNQPRPVFVAWFNEIVQDILRQPREWKFLDEPLTLVITNNQITLPAGVSEIVSIHAGTFFFSRKNQLSDEEANAIDNSGVSLLDQTFGEPIPPQYQGYTLDAAGKVVTFHPAIQTVASATVTAMADITAPYADNQDTIFPDAFSNLFITGLRMSFYDQDKDGRYTKESMLYQYQMSQMKAWDNRRKALPKLNNHGYIRGVP</sequence>
<keyword evidence="2" id="KW-1185">Reference proteome</keyword>
<evidence type="ECO:0000313" key="1">
    <source>
        <dbReference type="EMBL" id="KAB0668943.1"/>
    </source>
</evidence>
<protein>
    <submittedName>
        <fullName evidence="1">Uncharacterized protein</fullName>
    </submittedName>
</protein>
<name>A0ABQ6TLL6_9BACT</name>
<dbReference type="Pfam" id="PF24175">
    <property type="entry name" value="SU10_adaptor"/>
    <property type="match status" value="1"/>
</dbReference>
<dbReference type="Proteomes" id="UP000798046">
    <property type="component" value="Unassembled WGS sequence"/>
</dbReference>
<dbReference type="EMBL" id="VZRA01000004">
    <property type="protein sequence ID" value="KAB0668943.1"/>
    <property type="molecule type" value="Genomic_DNA"/>
</dbReference>
<accession>A0ABQ6TLL6</accession>
<evidence type="ECO:0000313" key="2">
    <source>
        <dbReference type="Proteomes" id="UP000798046"/>
    </source>
</evidence>
<gene>
    <name evidence="1" type="ORF">F6V30_13985</name>
</gene>
<organism evidence="1 2">
    <name type="scientific">Oryzomonas sagensis</name>
    <dbReference type="NCBI Taxonomy" id="2603857"/>
    <lineage>
        <taxon>Bacteria</taxon>
        <taxon>Pseudomonadati</taxon>
        <taxon>Thermodesulfobacteriota</taxon>
        <taxon>Desulfuromonadia</taxon>
        <taxon>Geobacterales</taxon>
        <taxon>Geobacteraceae</taxon>
        <taxon>Oryzomonas</taxon>
    </lineage>
</organism>